<accession>L7C914</accession>
<proteinExistence type="predicted"/>
<dbReference type="AlphaFoldDB" id="L7C914"/>
<evidence type="ECO:0000313" key="2">
    <source>
        <dbReference type="Proteomes" id="UP000010959"/>
    </source>
</evidence>
<reference evidence="1 2" key="1">
    <citation type="journal article" date="2013" name="Mar. Genomics">
        <title>Expression of sulfatases in Rhodopirellula baltica and the diversity of sulfatases in the genus Rhodopirellula.</title>
        <authorList>
            <person name="Wegner C.E."/>
            <person name="Richter-Heitmann T."/>
            <person name="Klindworth A."/>
            <person name="Klockow C."/>
            <person name="Richter M."/>
            <person name="Achstetter T."/>
            <person name="Glockner F.O."/>
            <person name="Harder J."/>
        </authorList>
    </citation>
    <scope>NUCLEOTIDE SEQUENCE [LARGE SCALE GENOMIC DNA]</scope>
    <source>
        <strain evidence="1 2">SWK14</strain>
    </source>
</reference>
<organism evidence="1 2">
    <name type="scientific">Rhodopirellula baltica SWK14</name>
    <dbReference type="NCBI Taxonomy" id="993516"/>
    <lineage>
        <taxon>Bacteria</taxon>
        <taxon>Pseudomonadati</taxon>
        <taxon>Planctomycetota</taxon>
        <taxon>Planctomycetia</taxon>
        <taxon>Pirellulales</taxon>
        <taxon>Pirellulaceae</taxon>
        <taxon>Rhodopirellula</taxon>
    </lineage>
</organism>
<dbReference type="EMBL" id="AMWG01000153">
    <property type="protein sequence ID" value="ELP30518.1"/>
    <property type="molecule type" value="Genomic_DNA"/>
</dbReference>
<protein>
    <submittedName>
        <fullName evidence="1">Uncharacterized protein</fullName>
    </submittedName>
</protein>
<evidence type="ECO:0000313" key="1">
    <source>
        <dbReference type="EMBL" id="ELP30518.1"/>
    </source>
</evidence>
<name>L7C914_RHOBT</name>
<dbReference type="Proteomes" id="UP000010959">
    <property type="component" value="Unassembled WGS sequence"/>
</dbReference>
<comment type="caution">
    <text evidence="1">The sequence shown here is derived from an EMBL/GenBank/DDBJ whole genome shotgun (WGS) entry which is preliminary data.</text>
</comment>
<dbReference type="PATRIC" id="fig|993516.3.peg.5937"/>
<sequence>MLEFSIGSKRPGGCFKNHHRNSWRQACNQRVANRSILPGERSDDAISHGKTE</sequence>
<gene>
    <name evidence="1" type="ORF">RBSWK_05546</name>
</gene>